<dbReference type="Proteomes" id="UP000007819">
    <property type="component" value="Chromosome A2"/>
</dbReference>
<dbReference type="PRINTS" id="PR01415">
    <property type="entry name" value="ANKYRIN"/>
</dbReference>
<dbReference type="InterPro" id="IPR036770">
    <property type="entry name" value="Ankyrin_rpt-contain_sf"/>
</dbReference>
<dbReference type="InterPro" id="IPR047144">
    <property type="entry name" value="BCOR-like"/>
</dbReference>
<dbReference type="GeneID" id="100575433"/>
<dbReference type="EnsemblMetazoa" id="XM_003245260.4">
    <property type="protein sequence ID" value="XP_003245308.1"/>
    <property type="gene ID" value="LOC100575433"/>
</dbReference>
<reference evidence="5" key="1">
    <citation type="submission" date="2010-06" db="EMBL/GenBank/DDBJ databases">
        <authorList>
            <person name="Jiang H."/>
            <person name="Abraham K."/>
            <person name="Ali S."/>
            <person name="Alsbrooks S.L."/>
            <person name="Anim B.N."/>
            <person name="Anosike U.S."/>
            <person name="Attaway T."/>
            <person name="Bandaranaike D.P."/>
            <person name="Battles P.K."/>
            <person name="Bell S.N."/>
            <person name="Bell A.V."/>
            <person name="Beltran B."/>
            <person name="Bickham C."/>
            <person name="Bustamante Y."/>
            <person name="Caleb T."/>
            <person name="Canada A."/>
            <person name="Cardenas V."/>
            <person name="Carter K."/>
            <person name="Chacko J."/>
            <person name="Chandrabose M.N."/>
            <person name="Chavez D."/>
            <person name="Chavez A."/>
            <person name="Chen L."/>
            <person name="Chu H.-S."/>
            <person name="Claassen K.J."/>
            <person name="Cockrell R."/>
            <person name="Collins M."/>
            <person name="Cooper J.A."/>
            <person name="Cree A."/>
            <person name="Curry S.M."/>
            <person name="Da Y."/>
            <person name="Dao M.D."/>
            <person name="Das B."/>
            <person name="Davila M.-L."/>
            <person name="Davy-Carroll L."/>
            <person name="Denson S."/>
            <person name="Dinh H."/>
            <person name="Ebong V.E."/>
            <person name="Edwards J.R."/>
            <person name="Egan A."/>
            <person name="El-Daye J."/>
            <person name="Escobedo L."/>
            <person name="Fernandez S."/>
            <person name="Fernando P.R."/>
            <person name="Flagg N."/>
            <person name="Forbes L.D."/>
            <person name="Fowler R.G."/>
            <person name="Fu Q."/>
            <person name="Gabisi R.A."/>
            <person name="Ganer J."/>
            <person name="Garbino Pronczuk A."/>
            <person name="Garcia R.M."/>
            <person name="Garner T."/>
            <person name="Garrett T.E."/>
            <person name="Gonzalez D.A."/>
            <person name="Hamid H."/>
            <person name="Hawkins E.S."/>
            <person name="Hirani K."/>
            <person name="Hogues M.E."/>
            <person name="Hollins B."/>
            <person name="Hsiao C.-H."/>
            <person name="Jabil R."/>
            <person name="James M.L."/>
            <person name="Jhangiani S.N."/>
            <person name="Johnson B."/>
            <person name="Johnson Q."/>
            <person name="Joshi V."/>
            <person name="Kalu J.B."/>
            <person name="Kam C."/>
            <person name="Kashfia A."/>
            <person name="Keebler J."/>
            <person name="Kisamo H."/>
            <person name="Kovar C.L."/>
            <person name="Lago L.A."/>
            <person name="Lai C.-Y."/>
            <person name="Laidlaw J."/>
            <person name="Lara F."/>
            <person name="Le T.-K."/>
            <person name="Lee S.L."/>
            <person name="Legall F.H."/>
            <person name="Lemon S.J."/>
            <person name="Lewis L.R."/>
            <person name="Li B."/>
            <person name="Liu Y."/>
            <person name="Liu Y.-S."/>
            <person name="Lopez J."/>
            <person name="Lozado R.J."/>
            <person name="Lu J."/>
            <person name="Madu R.C."/>
            <person name="Maheshwari M."/>
            <person name="Maheshwari R."/>
            <person name="Malloy K."/>
            <person name="Martinez E."/>
            <person name="Mathew T."/>
            <person name="Mercado I.C."/>
            <person name="Mercado C."/>
            <person name="Meyer B."/>
            <person name="Montgomery K."/>
            <person name="Morgan M.B."/>
            <person name="Munidasa M."/>
            <person name="Nazareth L.V."/>
            <person name="Nelson J."/>
            <person name="Ng B.M."/>
            <person name="Nguyen N.B."/>
            <person name="Nguyen P.Q."/>
            <person name="Nguyen T."/>
            <person name="Obregon M."/>
            <person name="Okwuonu G.O."/>
            <person name="Onwere C.G."/>
            <person name="Orozco G."/>
            <person name="Parra A."/>
            <person name="Patel S."/>
            <person name="Patil S."/>
            <person name="Perez A."/>
            <person name="Perez Y."/>
            <person name="Pham C."/>
            <person name="Primus E.L."/>
            <person name="Pu L.-L."/>
            <person name="Puazo M."/>
            <person name="Qin X."/>
            <person name="Quiroz J.B."/>
            <person name="Reese J."/>
            <person name="Richards S."/>
            <person name="Rives C.M."/>
            <person name="Robberts R."/>
            <person name="Ruiz S.J."/>
            <person name="Ruiz M.J."/>
            <person name="Santibanez J."/>
            <person name="Schneider B.W."/>
            <person name="Sisson I."/>
            <person name="Smith M."/>
            <person name="Sodergren E."/>
            <person name="Song X.-Z."/>
            <person name="Song B.B."/>
            <person name="Summersgill H."/>
            <person name="Thelus R."/>
            <person name="Thornton R.D."/>
            <person name="Trejos Z.Y."/>
            <person name="Usmani K."/>
            <person name="Vattathil S."/>
            <person name="Villasana D."/>
            <person name="Walker D.L."/>
            <person name="Wang S."/>
            <person name="Wang K."/>
            <person name="White C.S."/>
            <person name="Williams A.C."/>
            <person name="Williamson J."/>
            <person name="Wilson K."/>
            <person name="Woghiren I.O."/>
            <person name="Woodworth J.R."/>
            <person name="Worley K.C."/>
            <person name="Wright R.A."/>
            <person name="Wu W."/>
            <person name="Young L."/>
            <person name="Zhang L."/>
            <person name="Zhang J."/>
            <person name="Zhu Y."/>
            <person name="Muzny D.M."/>
            <person name="Weinstock G."/>
            <person name="Gibbs R.A."/>
        </authorList>
    </citation>
    <scope>NUCLEOTIDE SEQUENCE [LARGE SCALE GENOMIC DNA]</scope>
    <source>
        <strain evidence="5">LSR1</strain>
    </source>
</reference>
<dbReference type="PANTHER" id="PTHR24117">
    <property type="entry name" value="AGAP007537-PB"/>
    <property type="match status" value="1"/>
</dbReference>
<dbReference type="GO" id="GO:0000122">
    <property type="term" value="P:negative regulation of transcription by RNA polymerase II"/>
    <property type="evidence" value="ECO:0007669"/>
    <property type="project" value="TreeGrafter"/>
</dbReference>
<reference evidence="4" key="2">
    <citation type="submission" date="2022-06" db="UniProtKB">
        <authorList>
            <consortium name="EnsemblMetazoa"/>
        </authorList>
    </citation>
    <scope>IDENTIFICATION</scope>
</reference>
<sequence length="333" mass="35353">MEKLEYAPSVADNAGYTPLHEACSQGHYHIAKLLLLFGADVSASAQGGIRPLHEAVENGDVHLVRLLLSYGADPHLATYSGQSPLSLATDMQTRMLLEHHVNDVQGYGSASVWNFDDSTLTREPEDVDRLLWSLPPAPSPAPTDDGPSFEFEFADQSLPDVYKLPSDGGADDRKAAGVDDDDWVLFADVSTALSVKTAEALAKLLDDENAVTAVPADRFKERAVLRKSLGRQPVAVPVTGAANKSSAAERPSKDKDDDSVDTKEASSTTSSTSASTPISTSSTTTVSTAAATITTTSADSSFSSSTSGGEQILMVRYDRKLKQLLGVDVYTVS</sequence>
<protein>
    <submittedName>
        <fullName evidence="4">Uncharacterized protein</fullName>
    </submittedName>
</protein>
<dbReference type="GO" id="GO:0003714">
    <property type="term" value="F:transcription corepressor activity"/>
    <property type="evidence" value="ECO:0007669"/>
    <property type="project" value="TreeGrafter"/>
</dbReference>
<dbReference type="Pfam" id="PF13637">
    <property type="entry name" value="Ank_4"/>
    <property type="match status" value="1"/>
</dbReference>
<evidence type="ECO:0000256" key="3">
    <source>
        <dbReference type="SAM" id="MobiDB-lite"/>
    </source>
</evidence>
<feature type="compositionally biased region" description="Low complexity" evidence="3">
    <location>
        <begin position="265"/>
        <end position="286"/>
    </location>
</feature>
<proteinExistence type="inferred from homology"/>
<evidence type="ECO:0000256" key="2">
    <source>
        <dbReference type="PROSITE-ProRule" id="PRU00023"/>
    </source>
</evidence>
<dbReference type="Gene3D" id="1.25.40.20">
    <property type="entry name" value="Ankyrin repeat-containing domain"/>
    <property type="match status" value="1"/>
</dbReference>
<evidence type="ECO:0000313" key="5">
    <source>
        <dbReference type="Proteomes" id="UP000007819"/>
    </source>
</evidence>
<evidence type="ECO:0000313" key="4">
    <source>
        <dbReference type="EnsemblMetazoa" id="XP_003245308.1"/>
    </source>
</evidence>
<organism evidence="4 5">
    <name type="scientific">Acyrthosiphon pisum</name>
    <name type="common">Pea aphid</name>
    <dbReference type="NCBI Taxonomy" id="7029"/>
    <lineage>
        <taxon>Eukaryota</taxon>
        <taxon>Metazoa</taxon>
        <taxon>Ecdysozoa</taxon>
        <taxon>Arthropoda</taxon>
        <taxon>Hexapoda</taxon>
        <taxon>Insecta</taxon>
        <taxon>Pterygota</taxon>
        <taxon>Neoptera</taxon>
        <taxon>Paraneoptera</taxon>
        <taxon>Hemiptera</taxon>
        <taxon>Sternorrhyncha</taxon>
        <taxon>Aphidomorpha</taxon>
        <taxon>Aphidoidea</taxon>
        <taxon>Aphididae</taxon>
        <taxon>Macrosiphini</taxon>
        <taxon>Acyrthosiphon</taxon>
    </lineage>
</organism>
<comment type="similarity">
    <text evidence="1">Belongs to the BCOR family.</text>
</comment>
<feature type="region of interest" description="Disordered" evidence="3">
    <location>
        <begin position="236"/>
        <end position="286"/>
    </location>
</feature>
<feature type="repeat" description="ANK" evidence="2">
    <location>
        <begin position="47"/>
        <end position="79"/>
    </location>
</feature>
<keyword evidence="2" id="KW-0040">ANK repeat</keyword>
<dbReference type="RefSeq" id="XP_003245308.1">
    <property type="nucleotide sequence ID" value="XM_003245260.3"/>
</dbReference>
<dbReference type="PANTHER" id="PTHR24117:SF9">
    <property type="entry name" value="BCL-6 COREPRESSOR PCGF1 BINDING DOMAIN-CONTAINING PROTEIN"/>
    <property type="match status" value="1"/>
</dbReference>
<dbReference type="SMART" id="SM00248">
    <property type="entry name" value="ANK"/>
    <property type="match status" value="2"/>
</dbReference>
<dbReference type="PROSITE" id="PS50088">
    <property type="entry name" value="ANK_REPEAT"/>
    <property type="match status" value="2"/>
</dbReference>
<keyword evidence="5" id="KW-1185">Reference proteome</keyword>
<dbReference type="PROSITE" id="PS50297">
    <property type="entry name" value="ANK_REP_REGION"/>
    <property type="match status" value="2"/>
</dbReference>
<dbReference type="OrthoDB" id="3666223at2759"/>
<dbReference type="AlphaFoldDB" id="A0A8R1W5Z9"/>
<dbReference type="KEGG" id="api:100575433"/>
<feature type="compositionally biased region" description="Basic and acidic residues" evidence="3">
    <location>
        <begin position="250"/>
        <end position="264"/>
    </location>
</feature>
<name>A0A8R1W5Z9_ACYPI</name>
<dbReference type="SUPFAM" id="SSF48403">
    <property type="entry name" value="Ankyrin repeat"/>
    <property type="match status" value="1"/>
</dbReference>
<evidence type="ECO:0000256" key="1">
    <source>
        <dbReference type="ARBA" id="ARBA00034703"/>
    </source>
</evidence>
<dbReference type="GO" id="GO:0005634">
    <property type="term" value="C:nucleus"/>
    <property type="evidence" value="ECO:0007669"/>
    <property type="project" value="TreeGrafter"/>
</dbReference>
<feature type="repeat" description="ANK" evidence="2">
    <location>
        <begin position="14"/>
        <end position="46"/>
    </location>
</feature>
<dbReference type="InterPro" id="IPR002110">
    <property type="entry name" value="Ankyrin_rpt"/>
</dbReference>
<accession>A0A8R1W5Z9</accession>